<proteinExistence type="predicted"/>
<evidence type="ECO:0000313" key="2">
    <source>
        <dbReference type="Proteomes" id="UP000774130"/>
    </source>
</evidence>
<organism evidence="1 2">
    <name type="scientific">Enterococcus alishanensis</name>
    <dbReference type="NCBI Taxonomy" id="1303817"/>
    <lineage>
        <taxon>Bacteria</taxon>
        <taxon>Bacillati</taxon>
        <taxon>Bacillota</taxon>
        <taxon>Bacilli</taxon>
        <taxon>Lactobacillales</taxon>
        <taxon>Enterococcaceae</taxon>
        <taxon>Enterococcus</taxon>
    </lineage>
</organism>
<protein>
    <submittedName>
        <fullName evidence="1">Uncharacterized protein</fullName>
    </submittedName>
</protein>
<reference evidence="1 2" key="1">
    <citation type="submission" date="2021-06" db="EMBL/GenBank/DDBJ databases">
        <title>Enterococcus alishanensis sp. nov., a novel lactic acid bacterium isolated from fresh coffee beans.</title>
        <authorList>
            <person name="Chen Y.-S."/>
        </authorList>
    </citation>
    <scope>NUCLEOTIDE SEQUENCE [LARGE SCALE GENOMIC DNA]</scope>
    <source>
        <strain evidence="1 2">ALS3</strain>
    </source>
</reference>
<dbReference type="EMBL" id="JAHUZB010000001">
    <property type="protein sequence ID" value="MBV7389659.1"/>
    <property type="molecule type" value="Genomic_DNA"/>
</dbReference>
<dbReference type="Proteomes" id="UP000774130">
    <property type="component" value="Unassembled WGS sequence"/>
</dbReference>
<comment type="caution">
    <text evidence="1">The sequence shown here is derived from an EMBL/GenBank/DDBJ whole genome shotgun (WGS) entry which is preliminary data.</text>
</comment>
<dbReference type="RefSeq" id="WP_218324708.1">
    <property type="nucleotide sequence ID" value="NZ_JAHUZB010000001.1"/>
</dbReference>
<gene>
    <name evidence="1" type="ORF">KUA55_03135</name>
</gene>
<sequence>MNYYDSISDLLLDLRADLEEIGDEMIWAYYKDEKLVDYRYKNSPDESTPKGYNGEVIKEILASELYQGLR</sequence>
<name>A0ABS6T9T6_9ENTE</name>
<keyword evidence="2" id="KW-1185">Reference proteome</keyword>
<accession>A0ABS6T9T6</accession>
<evidence type="ECO:0000313" key="1">
    <source>
        <dbReference type="EMBL" id="MBV7389659.1"/>
    </source>
</evidence>